<dbReference type="GO" id="GO:0006355">
    <property type="term" value="P:regulation of DNA-templated transcription"/>
    <property type="evidence" value="ECO:0007669"/>
    <property type="project" value="InterPro"/>
</dbReference>
<evidence type="ECO:0000256" key="5">
    <source>
        <dbReference type="PROSITE-ProRule" id="PRU00169"/>
    </source>
</evidence>
<dbReference type="SMART" id="SM00448">
    <property type="entry name" value="REC"/>
    <property type="match status" value="1"/>
</dbReference>
<evidence type="ECO:0000259" key="7">
    <source>
        <dbReference type="PROSITE" id="PS50110"/>
    </source>
</evidence>
<evidence type="ECO:0000313" key="9">
    <source>
        <dbReference type="Proteomes" id="UP001142592"/>
    </source>
</evidence>
<dbReference type="GO" id="GO:0000160">
    <property type="term" value="P:phosphorelay signal transduction system"/>
    <property type="evidence" value="ECO:0007669"/>
    <property type="project" value="InterPro"/>
</dbReference>
<proteinExistence type="predicted"/>
<evidence type="ECO:0000256" key="3">
    <source>
        <dbReference type="ARBA" id="ARBA00023015"/>
    </source>
</evidence>
<dbReference type="InterPro" id="IPR011006">
    <property type="entry name" value="CheY-like_superfamily"/>
</dbReference>
<dbReference type="Pfam" id="PF25601">
    <property type="entry name" value="AAA_lid_14"/>
    <property type="match status" value="1"/>
</dbReference>
<evidence type="ECO:0000259" key="6">
    <source>
        <dbReference type="PROSITE" id="PS50045"/>
    </source>
</evidence>
<feature type="modified residue" description="4-aspartylphosphate" evidence="5">
    <location>
        <position position="53"/>
    </location>
</feature>
<keyword evidence="5" id="KW-0597">Phosphoprotein</keyword>
<dbReference type="Gene3D" id="1.10.10.60">
    <property type="entry name" value="Homeodomain-like"/>
    <property type="match status" value="1"/>
</dbReference>
<dbReference type="SUPFAM" id="SSF46689">
    <property type="entry name" value="Homeodomain-like"/>
    <property type="match status" value="1"/>
</dbReference>
<evidence type="ECO:0000256" key="4">
    <source>
        <dbReference type="ARBA" id="ARBA00023163"/>
    </source>
</evidence>
<dbReference type="SUPFAM" id="SSF52540">
    <property type="entry name" value="P-loop containing nucleoside triphosphate hydrolases"/>
    <property type="match status" value="1"/>
</dbReference>
<dbReference type="InterPro" id="IPR009057">
    <property type="entry name" value="Homeodomain-like_sf"/>
</dbReference>
<dbReference type="EMBL" id="JAPJUH010000004">
    <property type="protein sequence ID" value="MCX3266063.1"/>
    <property type="molecule type" value="Genomic_DNA"/>
</dbReference>
<dbReference type="InterPro" id="IPR003593">
    <property type="entry name" value="AAA+_ATPase"/>
</dbReference>
<keyword evidence="3" id="KW-0805">Transcription regulation</keyword>
<dbReference type="CDD" id="cd00009">
    <property type="entry name" value="AAA"/>
    <property type="match status" value="1"/>
</dbReference>
<reference evidence="8" key="1">
    <citation type="submission" date="2022-11" db="EMBL/GenBank/DDBJ databases">
        <authorList>
            <person name="Graham C."/>
            <person name="Newman J.D."/>
        </authorList>
    </citation>
    <scope>NUCLEOTIDE SEQUENCE</scope>
    <source>
        <strain evidence="8">DSM 19486</strain>
    </source>
</reference>
<keyword evidence="2" id="KW-0067">ATP-binding</keyword>
<dbReference type="Gene3D" id="1.10.8.60">
    <property type="match status" value="1"/>
</dbReference>
<dbReference type="PROSITE" id="PS50110">
    <property type="entry name" value="RESPONSE_REGULATORY"/>
    <property type="match status" value="1"/>
</dbReference>
<dbReference type="Gene3D" id="3.40.50.2300">
    <property type="match status" value="1"/>
</dbReference>
<dbReference type="InterPro" id="IPR025943">
    <property type="entry name" value="Sigma_54_int_dom_ATP-bd_2"/>
</dbReference>
<evidence type="ECO:0000313" key="8">
    <source>
        <dbReference type="EMBL" id="MCX3266063.1"/>
    </source>
</evidence>
<dbReference type="AlphaFoldDB" id="A0A9X3DE47"/>
<dbReference type="PROSITE" id="PS00675">
    <property type="entry name" value="SIGMA54_INTERACT_1"/>
    <property type="match status" value="1"/>
</dbReference>
<dbReference type="InterPro" id="IPR002197">
    <property type="entry name" value="HTH_Fis"/>
</dbReference>
<keyword evidence="4" id="KW-0804">Transcription</keyword>
<dbReference type="SUPFAM" id="SSF52172">
    <property type="entry name" value="CheY-like"/>
    <property type="match status" value="1"/>
</dbReference>
<dbReference type="PROSITE" id="PS00676">
    <property type="entry name" value="SIGMA54_INTERACT_2"/>
    <property type="match status" value="1"/>
</dbReference>
<dbReference type="Proteomes" id="UP001142592">
    <property type="component" value="Unassembled WGS sequence"/>
</dbReference>
<dbReference type="InterPro" id="IPR002078">
    <property type="entry name" value="Sigma_54_int"/>
</dbReference>
<dbReference type="RefSeq" id="WP_010599950.1">
    <property type="nucleotide sequence ID" value="NZ_JAPJUH010000004.1"/>
</dbReference>
<dbReference type="InterPro" id="IPR058031">
    <property type="entry name" value="AAA_lid_NorR"/>
</dbReference>
<dbReference type="FunFam" id="3.40.50.300:FF:000006">
    <property type="entry name" value="DNA-binding transcriptional regulator NtrC"/>
    <property type="match status" value="1"/>
</dbReference>
<dbReference type="PANTHER" id="PTHR32071">
    <property type="entry name" value="TRANSCRIPTIONAL REGULATORY PROTEIN"/>
    <property type="match status" value="1"/>
</dbReference>
<dbReference type="Pfam" id="PF00072">
    <property type="entry name" value="Response_reg"/>
    <property type="match status" value="1"/>
</dbReference>
<dbReference type="GO" id="GO:0043565">
    <property type="term" value="F:sequence-specific DNA binding"/>
    <property type="evidence" value="ECO:0007669"/>
    <property type="project" value="InterPro"/>
</dbReference>
<feature type="domain" description="Sigma-54 factor interaction" evidence="6">
    <location>
        <begin position="143"/>
        <end position="372"/>
    </location>
</feature>
<name>A0A9X3DE47_9SPHI</name>
<organism evidence="8 9">
    <name type="scientific">Pedobacter agri</name>
    <dbReference type="NCBI Taxonomy" id="454586"/>
    <lineage>
        <taxon>Bacteria</taxon>
        <taxon>Pseudomonadati</taxon>
        <taxon>Bacteroidota</taxon>
        <taxon>Sphingobacteriia</taxon>
        <taxon>Sphingobacteriales</taxon>
        <taxon>Sphingobacteriaceae</taxon>
        <taxon>Pedobacter</taxon>
    </lineage>
</organism>
<protein>
    <submittedName>
        <fullName evidence="8">Sigma-54 dependent transcriptional regulator</fullName>
    </submittedName>
</protein>
<dbReference type="SMART" id="SM00382">
    <property type="entry name" value="AAA"/>
    <property type="match status" value="1"/>
</dbReference>
<accession>A0A9X3DE47</accession>
<dbReference type="InterPro" id="IPR001789">
    <property type="entry name" value="Sig_transdc_resp-reg_receiver"/>
</dbReference>
<sequence length="446" mass="49713">MNGIVLIIDDEKKICSLLSRIIELEGFKTLQANTGKEGLKLLKNNDISIVISDVKLPDVNGVAMVKDIKLLKPFVEIINLTAYGTISDGVLAIKNGAFDYLVKGDDNDKIIPLLYKAMDKANLQQRIFELEKSTSTKHSFASIIGQSKTLKVAIDLAKRVSKTDTTVLLLGETGTGKEVFAQSIHYESPRSAKPFVALNCSGFSPDLLESELFGYKAGAFTGANKDKKGLLEEANGGTLFLDEIGEMNLDLQAKLLRVLENQSFIKVGDTNTQQVDVRILAATNKDLKADAASGKFRSDLYYRLSVFTIVLPPLRERKVDIPALAQHYLTQFAVKANRPELKLDDKILNVFEKYNWKGNIRELKNVIERLVILSDGDSLNLSALPQEFFEFAPLENDFNLQQVEKQHIQKVLIHTKGNKTETSRLLGIGLTTLYRKIEEYGIAEFK</sequence>
<keyword evidence="1" id="KW-0547">Nucleotide-binding</keyword>
<dbReference type="PRINTS" id="PR01590">
    <property type="entry name" value="HTHFIS"/>
</dbReference>
<dbReference type="PROSITE" id="PS50045">
    <property type="entry name" value="SIGMA54_INTERACT_4"/>
    <property type="match status" value="1"/>
</dbReference>
<feature type="domain" description="Response regulatory" evidence="7">
    <location>
        <begin position="4"/>
        <end position="118"/>
    </location>
</feature>
<evidence type="ECO:0000256" key="2">
    <source>
        <dbReference type="ARBA" id="ARBA00022840"/>
    </source>
</evidence>
<evidence type="ECO:0000256" key="1">
    <source>
        <dbReference type="ARBA" id="ARBA00022741"/>
    </source>
</evidence>
<keyword evidence="9" id="KW-1185">Reference proteome</keyword>
<dbReference type="Pfam" id="PF00158">
    <property type="entry name" value="Sigma54_activat"/>
    <property type="match status" value="1"/>
</dbReference>
<dbReference type="GO" id="GO:0005524">
    <property type="term" value="F:ATP binding"/>
    <property type="evidence" value="ECO:0007669"/>
    <property type="project" value="UniProtKB-KW"/>
</dbReference>
<gene>
    <name evidence="8" type="ORF">OQZ29_14995</name>
</gene>
<dbReference type="Pfam" id="PF02954">
    <property type="entry name" value="HTH_8"/>
    <property type="match status" value="1"/>
</dbReference>
<dbReference type="InterPro" id="IPR027417">
    <property type="entry name" value="P-loop_NTPase"/>
</dbReference>
<comment type="caution">
    <text evidence="8">The sequence shown here is derived from an EMBL/GenBank/DDBJ whole genome shotgun (WGS) entry which is preliminary data.</text>
</comment>
<dbReference type="Gene3D" id="3.40.50.300">
    <property type="entry name" value="P-loop containing nucleotide triphosphate hydrolases"/>
    <property type="match status" value="1"/>
</dbReference>
<dbReference type="InterPro" id="IPR025662">
    <property type="entry name" value="Sigma_54_int_dom_ATP-bd_1"/>
</dbReference>
<dbReference type="PANTHER" id="PTHR32071:SF121">
    <property type="entry name" value="SIGMA L-DEPENDENT TRANSCRIPTIONAL REGULATOR YQIR-RELATED"/>
    <property type="match status" value="1"/>
</dbReference>